<keyword evidence="7" id="KW-1185">Reference proteome</keyword>
<dbReference type="PANTHER" id="PTHR46847">
    <property type="entry name" value="D-ALLOSE-BINDING PERIPLASMIC PROTEIN-RELATED"/>
    <property type="match status" value="1"/>
</dbReference>
<evidence type="ECO:0000256" key="1">
    <source>
        <dbReference type="ARBA" id="ARBA00004196"/>
    </source>
</evidence>
<feature type="domain" description="Periplasmic binding protein" evidence="5">
    <location>
        <begin position="70"/>
        <end position="332"/>
    </location>
</feature>
<comment type="caution">
    <text evidence="6">The sequence shown here is derived from an EMBL/GenBank/DDBJ whole genome shotgun (WGS) entry which is preliminary data.</text>
</comment>
<feature type="compositionally biased region" description="Low complexity" evidence="4">
    <location>
        <begin position="1"/>
        <end position="17"/>
    </location>
</feature>
<evidence type="ECO:0000313" key="7">
    <source>
        <dbReference type="Proteomes" id="UP001550603"/>
    </source>
</evidence>
<dbReference type="SUPFAM" id="SSF53822">
    <property type="entry name" value="Periplasmic binding protein-like I"/>
    <property type="match status" value="1"/>
</dbReference>
<keyword evidence="3" id="KW-0732">Signal</keyword>
<organism evidence="6 7">
    <name type="scientific">Streptomyces olindensis</name>
    <dbReference type="NCBI Taxonomy" id="358823"/>
    <lineage>
        <taxon>Bacteria</taxon>
        <taxon>Bacillati</taxon>
        <taxon>Actinomycetota</taxon>
        <taxon>Actinomycetes</taxon>
        <taxon>Kitasatosporales</taxon>
        <taxon>Streptomycetaceae</taxon>
        <taxon>Streptomyces</taxon>
    </lineage>
</organism>
<feature type="region of interest" description="Disordered" evidence="4">
    <location>
        <begin position="1"/>
        <end position="20"/>
    </location>
</feature>
<comment type="similarity">
    <text evidence="2">Belongs to the bacterial solute-binding protein 2 family.</text>
</comment>
<comment type="subcellular location">
    <subcellularLocation>
        <location evidence="1">Cell envelope</location>
    </subcellularLocation>
</comment>
<sequence>MKRATRLATGGKTTLGKTGRRRTNKIALAGSLVAMATLAAGCAGSSPTAAGSSGSTTGNGGSAAGKTVHFIGYGNTNQWGAYFNSVFEKRLKAADVKLKDLTTMDAGTAVQNFNQAIADKPDLIVTALLDTKSMAVPIAKAKQAGVPVLVFDGRPDPKVDGDVLQVVSDNVALGKAAAENIIEGLKAQGRESGNVVVITGTASSLVTQDRMKGFNAEMATAPGYKVIETQDGNWDPKLSGQIATQLLAKHSCDKIQAAYGMADYMALPIIASAQQAGCKVGGKNGLIVTSSNCFKAGIDAIKQGTLYGTATEDPGTIANQTAAYVLEYLSGQNPPRKQTVKEERITAANVDQYAAQCSHA</sequence>
<dbReference type="RefSeq" id="WP_359785215.1">
    <property type="nucleotide sequence ID" value="NZ_JBEYBN010000003.1"/>
</dbReference>
<protein>
    <submittedName>
        <fullName evidence="6">Sugar ABC transporter substrate-binding protein</fullName>
    </submittedName>
</protein>
<dbReference type="CDD" id="cd01536">
    <property type="entry name" value="PBP1_ABC_sugar_binding-like"/>
    <property type="match status" value="1"/>
</dbReference>
<dbReference type="PANTHER" id="PTHR46847:SF1">
    <property type="entry name" value="D-ALLOSE-BINDING PERIPLASMIC PROTEIN-RELATED"/>
    <property type="match status" value="1"/>
</dbReference>
<dbReference type="Proteomes" id="UP001550603">
    <property type="component" value="Unassembled WGS sequence"/>
</dbReference>
<dbReference type="Gene3D" id="3.40.50.2300">
    <property type="match status" value="2"/>
</dbReference>
<dbReference type="InterPro" id="IPR028082">
    <property type="entry name" value="Peripla_BP_I"/>
</dbReference>
<evidence type="ECO:0000256" key="4">
    <source>
        <dbReference type="SAM" id="MobiDB-lite"/>
    </source>
</evidence>
<name>A0ABV2XNQ7_9ACTN</name>
<proteinExistence type="inferred from homology"/>
<accession>A0ABV2XNQ7</accession>
<dbReference type="InterPro" id="IPR025997">
    <property type="entry name" value="SBP_2_dom"/>
</dbReference>
<evidence type="ECO:0000256" key="2">
    <source>
        <dbReference type="ARBA" id="ARBA00007639"/>
    </source>
</evidence>
<reference evidence="6 7" key="1">
    <citation type="submission" date="2024-06" db="EMBL/GenBank/DDBJ databases">
        <title>The Natural Products Discovery Center: Release of the First 8490 Sequenced Strains for Exploring Actinobacteria Biosynthetic Diversity.</title>
        <authorList>
            <person name="Kalkreuter E."/>
            <person name="Kautsar S.A."/>
            <person name="Yang D."/>
            <person name="Bader C.D."/>
            <person name="Teijaro C.N."/>
            <person name="Fluegel L."/>
            <person name="Davis C.M."/>
            <person name="Simpson J.R."/>
            <person name="Lauterbach L."/>
            <person name="Steele A.D."/>
            <person name="Gui C."/>
            <person name="Meng S."/>
            <person name="Li G."/>
            <person name="Viehrig K."/>
            <person name="Ye F."/>
            <person name="Su P."/>
            <person name="Kiefer A.F."/>
            <person name="Nichols A."/>
            <person name="Cepeda A.J."/>
            <person name="Yan W."/>
            <person name="Fan B."/>
            <person name="Jiang Y."/>
            <person name="Adhikari A."/>
            <person name="Zheng C.-J."/>
            <person name="Schuster L."/>
            <person name="Cowan T.M."/>
            <person name="Smanski M.J."/>
            <person name="Chevrette M.G."/>
            <person name="De Carvalho L.P.S."/>
            <person name="Shen B."/>
        </authorList>
    </citation>
    <scope>NUCLEOTIDE SEQUENCE [LARGE SCALE GENOMIC DNA]</scope>
    <source>
        <strain evidence="6 7">NPDC019583</strain>
    </source>
</reference>
<evidence type="ECO:0000313" key="6">
    <source>
        <dbReference type="EMBL" id="MEU2265641.1"/>
    </source>
</evidence>
<dbReference type="Pfam" id="PF13407">
    <property type="entry name" value="Peripla_BP_4"/>
    <property type="match status" value="1"/>
</dbReference>
<gene>
    <name evidence="6" type="ORF">ABZ568_04175</name>
</gene>
<evidence type="ECO:0000259" key="5">
    <source>
        <dbReference type="Pfam" id="PF13407"/>
    </source>
</evidence>
<dbReference type="EMBL" id="JBEYBN010000003">
    <property type="protein sequence ID" value="MEU2265641.1"/>
    <property type="molecule type" value="Genomic_DNA"/>
</dbReference>
<evidence type="ECO:0000256" key="3">
    <source>
        <dbReference type="ARBA" id="ARBA00022729"/>
    </source>
</evidence>